<dbReference type="SUPFAM" id="SSF117892">
    <property type="entry name" value="Band 7/SPFH domain"/>
    <property type="match status" value="1"/>
</dbReference>
<dbReference type="CDD" id="cd03401">
    <property type="entry name" value="SPFH_prohibitin"/>
    <property type="match status" value="1"/>
</dbReference>
<dbReference type="GO" id="GO:0005743">
    <property type="term" value="C:mitochondrial inner membrane"/>
    <property type="evidence" value="ECO:0007669"/>
    <property type="project" value="UniProtKB-SubCell"/>
</dbReference>
<gene>
    <name evidence="7" type="ORF">OXX778_LOCUS3126</name>
</gene>
<keyword evidence="5" id="KW-0472">Membrane</keyword>
<evidence type="ECO:0000259" key="6">
    <source>
        <dbReference type="SMART" id="SM00244"/>
    </source>
</evidence>
<dbReference type="InterPro" id="IPR001107">
    <property type="entry name" value="Band_7"/>
</dbReference>
<evidence type="ECO:0000256" key="1">
    <source>
        <dbReference type="ARBA" id="ARBA00004273"/>
    </source>
</evidence>
<protein>
    <recommendedName>
        <fullName evidence="6">Band 7 domain-containing protein</fullName>
    </recommendedName>
</protein>
<name>A0A813NC26_9BILA</name>
<dbReference type="PRINTS" id="PR00679">
    <property type="entry name" value="PROHIBITIN"/>
</dbReference>
<organism evidence="7 8">
    <name type="scientific">Brachionus calyciflorus</name>
    <dbReference type="NCBI Taxonomy" id="104777"/>
    <lineage>
        <taxon>Eukaryota</taxon>
        <taxon>Metazoa</taxon>
        <taxon>Spiralia</taxon>
        <taxon>Gnathifera</taxon>
        <taxon>Rotifera</taxon>
        <taxon>Eurotatoria</taxon>
        <taxon>Monogononta</taxon>
        <taxon>Pseudotrocha</taxon>
        <taxon>Ploima</taxon>
        <taxon>Brachionidae</taxon>
        <taxon>Brachionus</taxon>
    </lineage>
</organism>
<dbReference type="InterPro" id="IPR000163">
    <property type="entry name" value="Prohibitin"/>
</dbReference>
<dbReference type="PANTHER" id="PTHR23222:SF1">
    <property type="entry name" value="PROHIBITIN-2"/>
    <property type="match status" value="1"/>
</dbReference>
<dbReference type="AlphaFoldDB" id="A0A813NC26"/>
<dbReference type="Proteomes" id="UP000663879">
    <property type="component" value="Unassembled WGS sequence"/>
</dbReference>
<evidence type="ECO:0000313" key="8">
    <source>
        <dbReference type="Proteomes" id="UP000663879"/>
    </source>
</evidence>
<dbReference type="FunFam" id="3.30.479.30:FF:000001">
    <property type="entry name" value="Prohibitin 2"/>
    <property type="match status" value="1"/>
</dbReference>
<evidence type="ECO:0000256" key="5">
    <source>
        <dbReference type="ARBA" id="ARBA00023136"/>
    </source>
</evidence>
<sequence>MAQKLNEFISRMGKGSKGMGAGASLLLAAGALVYAGTQSVYTVEGGHRAIIFNRIGGIQADTIQSEGLHFRIPWFQYPIIYDIRAKPRLIRSPTGSKDLQMVNIALRVLSRPEQSRLPQMYQQLGLDYDERVLPSICNEVLKSVVAKFNASQLITQRQQVSILIRNELIQRAKDFDIILDDVSITELSFSPQYSAAVESKQVAQQEAQRAVFLVERAKQERQQKILQAEGEAESAKLIGLAIASNPGYLKLRKLKASQKIATIIANSNNRAFLNTQSLMLDITDPKYDKAIAVLLLLERLVCYSLKDLLNMSDKIPNLDQIPNVLGYMVLEEDTILTSSGDLENNEQIANLALKIAYTAVKIPVNPDTKDSFKRISIVMPNQYSICEYSQKFNGNCLMNKIDQSQILLFFFIFIL</sequence>
<reference evidence="7" key="1">
    <citation type="submission" date="2021-02" db="EMBL/GenBank/DDBJ databases">
        <authorList>
            <person name="Nowell W R."/>
        </authorList>
    </citation>
    <scope>NUCLEOTIDE SEQUENCE</scope>
    <source>
        <strain evidence="7">Ploen Becks lab</strain>
    </source>
</reference>
<dbReference type="GO" id="GO:0007005">
    <property type="term" value="P:mitochondrion organization"/>
    <property type="evidence" value="ECO:0007669"/>
    <property type="project" value="TreeGrafter"/>
</dbReference>
<comment type="similarity">
    <text evidence="2">Belongs to the prohibitin family.</text>
</comment>
<evidence type="ECO:0000256" key="3">
    <source>
        <dbReference type="ARBA" id="ARBA00022792"/>
    </source>
</evidence>
<evidence type="ECO:0000313" key="7">
    <source>
        <dbReference type="EMBL" id="CAF0735943.1"/>
    </source>
</evidence>
<keyword evidence="8" id="KW-1185">Reference proteome</keyword>
<comment type="caution">
    <text evidence="7">The sequence shown here is derived from an EMBL/GenBank/DDBJ whole genome shotgun (WGS) entry which is preliminary data.</text>
</comment>
<keyword evidence="3" id="KW-0999">Mitochondrion inner membrane</keyword>
<dbReference type="Gene3D" id="3.30.479.30">
    <property type="entry name" value="Band 7 domain"/>
    <property type="match status" value="1"/>
</dbReference>
<evidence type="ECO:0000256" key="4">
    <source>
        <dbReference type="ARBA" id="ARBA00023128"/>
    </source>
</evidence>
<dbReference type="EMBL" id="CAJNOC010000265">
    <property type="protein sequence ID" value="CAF0735943.1"/>
    <property type="molecule type" value="Genomic_DNA"/>
</dbReference>
<dbReference type="InterPro" id="IPR036013">
    <property type="entry name" value="Band_7/SPFH_dom_sf"/>
</dbReference>
<dbReference type="SMART" id="SM00244">
    <property type="entry name" value="PHB"/>
    <property type="match status" value="1"/>
</dbReference>
<accession>A0A813NC26</accession>
<dbReference type="Pfam" id="PF01145">
    <property type="entry name" value="Band_7"/>
    <property type="match status" value="1"/>
</dbReference>
<dbReference type="PANTHER" id="PTHR23222">
    <property type="entry name" value="PROHIBITIN"/>
    <property type="match status" value="1"/>
</dbReference>
<dbReference type="OrthoDB" id="275637at2759"/>
<comment type="subcellular location">
    <subcellularLocation>
        <location evidence="1">Mitochondrion inner membrane</location>
    </subcellularLocation>
</comment>
<keyword evidence="4" id="KW-0496">Mitochondrion</keyword>
<feature type="domain" description="Band 7" evidence="6">
    <location>
        <begin position="39"/>
        <end position="201"/>
    </location>
</feature>
<evidence type="ECO:0000256" key="2">
    <source>
        <dbReference type="ARBA" id="ARBA00009658"/>
    </source>
</evidence>
<proteinExistence type="inferred from homology"/>